<gene>
    <name evidence="3" type="ORF">MMF98_23295</name>
</gene>
<evidence type="ECO:0000256" key="1">
    <source>
        <dbReference type="SAM" id="SignalP"/>
    </source>
</evidence>
<organism evidence="3 4">
    <name type="scientific">Variovorax terrae</name>
    <dbReference type="NCBI Taxonomy" id="2923278"/>
    <lineage>
        <taxon>Bacteria</taxon>
        <taxon>Pseudomonadati</taxon>
        <taxon>Pseudomonadota</taxon>
        <taxon>Betaproteobacteria</taxon>
        <taxon>Burkholderiales</taxon>
        <taxon>Comamonadaceae</taxon>
        <taxon>Variovorax</taxon>
    </lineage>
</organism>
<feature type="signal peptide" evidence="1">
    <location>
        <begin position="1"/>
        <end position="20"/>
    </location>
</feature>
<dbReference type="SUPFAM" id="SSF101874">
    <property type="entry name" value="YceI-like"/>
    <property type="match status" value="1"/>
</dbReference>
<sequence>MTFARSLFTIAFLGANTAWAASQTYVLDPQHSFPHFSISHLDMSTIHGRFDKMSGKVVYDAAARTGAIDVKIATASVTTGDGARSDGSRSRDDHLRSADFFNAAEFPEMHYKSSKLNFNGDRLESVDGTLTLLGVSKPVRMQVTHFKCGPNPFSKKAMCGADAEATVKRTDFGMRFGVPAIADEVKLQINLEAYPE</sequence>
<feature type="domain" description="Lipid/polyisoprenoid-binding YceI-like" evidence="2">
    <location>
        <begin position="24"/>
        <end position="194"/>
    </location>
</feature>
<proteinExistence type="predicted"/>
<protein>
    <submittedName>
        <fullName evidence="3">YceI family protein</fullName>
    </submittedName>
</protein>
<name>A0A9X2AS32_9BURK</name>
<dbReference type="PANTHER" id="PTHR34406">
    <property type="entry name" value="PROTEIN YCEI"/>
    <property type="match status" value="1"/>
</dbReference>
<evidence type="ECO:0000313" key="4">
    <source>
        <dbReference type="Proteomes" id="UP001139447"/>
    </source>
</evidence>
<dbReference type="InterPro" id="IPR036761">
    <property type="entry name" value="TTHA0802/YceI-like_sf"/>
</dbReference>
<keyword evidence="1" id="KW-0732">Signal</keyword>
<feature type="chain" id="PRO_5040860873" evidence="1">
    <location>
        <begin position="21"/>
        <end position="196"/>
    </location>
</feature>
<dbReference type="AlphaFoldDB" id="A0A9X2AS32"/>
<evidence type="ECO:0000313" key="3">
    <source>
        <dbReference type="EMBL" id="MCJ0766147.1"/>
    </source>
</evidence>
<dbReference type="InterPro" id="IPR007372">
    <property type="entry name" value="Lipid/polyisoprenoid-bd_YceI"/>
</dbReference>
<dbReference type="Proteomes" id="UP001139447">
    <property type="component" value="Unassembled WGS sequence"/>
</dbReference>
<keyword evidence="4" id="KW-1185">Reference proteome</keyword>
<dbReference type="RefSeq" id="WP_243309750.1">
    <property type="nucleotide sequence ID" value="NZ_JALGBI010000004.1"/>
</dbReference>
<reference evidence="3" key="1">
    <citation type="submission" date="2022-03" db="EMBL/GenBank/DDBJ databases">
        <authorList>
            <person name="Woo C.Y."/>
        </authorList>
    </citation>
    <scope>NUCLEOTIDE SEQUENCE</scope>
    <source>
        <strain evidence="3">CYS-02</strain>
    </source>
</reference>
<dbReference type="Gene3D" id="2.40.128.110">
    <property type="entry name" value="Lipid/polyisoprenoid-binding, YceI-like"/>
    <property type="match status" value="1"/>
</dbReference>
<evidence type="ECO:0000259" key="2">
    <source>
        <dbReference type="SMART" id="SM00867"/>
    </source>
</evidence>
<comment type="caution">
    <text evidence="3">The sequence shown here is derived from an EMBL/GenBank/DDBJ whole genome shotgun (WGS) entry which is preliminary data.</text>
</comment>
<dbReference type="Pfam" id="PF04264">
    <property type="entry name" value="YceI"/>
    <property type="match status" value="1"/>
</dbReference>
<dbReference type="PANTHER" id="PTHR34406:SF2">
    <property type="entry name" value="PERIPLASMIC PROTEIN"/>
    <property type="match status" value="1"/>
</dbReference>
<accession>A0A9X2AS32</accession>
<dbReference type="EMBL" id="JALGBI010000004">
    <property type="protein sequence ID" value="MCJ0766147.1"/>
    <property type="molecule type" value="Genomic_DNA"/>
</dbReference>
<dbReference type="SMART" id="SM00867">
    <property type="entry name" value="YceI"/>
    <property type="match status" value="1"/>
</dbReference>